<dbReference type="PROSITE" id="PS50112">
    <property type="entry name" value="PAS"/>
    <property type="match status" value="1"/>
</dbReference>
<protein>
    <recommendedName>
        <fullName evidence="2">histidine kinase</fullName>
        <ecNumber evidence="2">2.7.13.3</ecNumber>
    </recommendedName>
</protein>
<dbReference type="InterPro" id="IPR036890">
    <property type="entry name" value="HATPase_C_sf"/>
</dbReference>
<evidence type="ECO:0000259" key="11">
    <source>
        <dbReference type="PROSITE" id="PS50113"/>
    </source>
</evidence>
<feature type="domain" description="PAC" evidence="11">
    <location>
        <begin position="230"/>
        <end position="282"/>
    </location>
</feature>
<reference evidence="12 13" key="1">
    <citation type="submission" date="2016-07" db="EMBL/GenBank/DDBJ databases">
        <title>Draft genome of Scalindua rubra, obtained from a brine-seawater interface in the Red Sea, sheds light on salt adaptation in anammox bacteria.</title>
        <authorList>
            <person name="Speth D.R."/>
            <person name="Lagkouvardos I."/>
            <person name="Wang Y."/>
            <person name="Qian P.-Y."/>
            <person name="Dutilh B.E."/>
            <person name="Jetten M.S."/>
        </authorList>
    </citation>
    <scope>NUCLEOTIDE SEQUENCE [LARGE SCALE GENOMIC DNA]</scope>
    <source>
        <strain evidence="12">BSI-1</strain>
    </source>
</reference>
<dbReference type="PANTHER" id="PTHR43065">
    <property type="entry name" value="SENSOR HISTIDINE KINASE"/>
    <property type="match status" value="1"/>
</dbReference>
<keyword evidence="6 12" id="KW-0418">Kinase</keyword>
<dbReference type="InterPro" id="IPR001610">
    <property type="entry name" value="PAC"/>
</dbReference>
<dbReference type="SMART" id="SM00387">
    <property type="entry name" value="HATPase_c"/>
    <property type="match status" value="1"/>
</dbReference>
<name>A0A1E3XF98_9BACT</name>
<keyword evidence="4" id="KW-0808">Transferase</keyword>
<comment type="caution">
    <text evidence="12">The sequence shown here is derived from an EMBL/GenBank/DDBJ whole genome shotgun (WGS) entry which is preliminary data.</text>
</comment>
<evidence type="ECO:0000256" key="4">
    <source>
        <dbReference type="ARBA" id="ARBA00022679"/>
    </source>
</evidence>
<dbReference type="GO" id="GO:0005524">
    <property type="term" value="F:ATP binding"/>
    <property type="evidence" value="ECO:0007669"/>
    <property type="project" value="UniProtKB-KW"/>
</dbReference>
<dbReference type="Gene3D" id="3.30.565.10">
    <property type="entry name" value="Histidine kinase-like ATPase, C-terminal domain"/>
    <property type="match status" value="1"/>
</dbReference>
<dbReference type="SUPFAM" id="SSF55874">
    <property type="entry name" value="ATPase domain of HSP90 chaperone/DNA topoisomerase II/histidine kinase"/>
    <property type="match status" value="1"/>
</dbReference>
<evidence type="ECO:0000313" key="13">
    <source>
        <dbReference type="Proteomes" id="UP000094056"/>
    </source>
</evidence>
<dbReference type="SMART" id="SM00388">
    <property type="entry name" value="HisKA"/>
    <property type="match status" value="1"/>
</dbReference>
<dbReference type="InterPro" id="IPR036097">
    <property type="entry name" value="HisK_dim/P_sf"/>
</dbReference>
<dbReference type="GO" id="GO:0000155">
    <property type="term" value="F:phosphorelay sensor kinase activity"/>
    <property type="evidence" value="ECO:0007669"/>
    <property type="project" value="InterPro"/>
</dbReference>
<organism evidence="12 13">
    <name type="scientific">Candidatus Scalindua rubra</name>
    <dbReference type="NCBI Taxonomy" id="1872076"/>
    <lineage>
        <taxon>Bacteria</taxon>
        <taxon>Pseudomonadati</taxon>
        <taxon>Planctomycetota</taxon>
        <taxon>Candidatus Brocadiia</taxon>
        <taxon>Candidatus Brocadiales</taxon>
        <taxon>Candidatus Scalinduaceae</taxon>
        <taxon>Candidatus Scalindua</taxon>
    </lineage>
</organism>
<dbReference type="Gene3D" id="3.30.450.20">
    <property type="entry name" value="PAS domain"/>
    <property type="match status" value="2"/>
</dbReference>
<dbReference type="AlphaFoldDB" id="A0A1E3XF98"/>
<evidence type="ECO:0000256" key="8">
    <source>
        <dbReference type="ARBA" id="ARBA00023012"/>
    </source>
</evidence>
<dbReference type="InterPro" id="IPR005467">
    <property type="entry name" value="His_kinase_dom"/>
</dbReference>
<dbReference type="Pfam" id="PF13426">
    <property type="entry name" value="PAS_9"/>
    <property type="match status" value="1"/>
</dbReference>
<evidence type="ECO:0000256" key="6">
    <source>
        <dbReference type="ARBA" id="ARBA00022777"/>
    </source>
</evidence>
<dbReference type="SMART" id="SM00086">
    <property type="entry name" value="PAC"/>
    <property type="match status" value="1"/>
</dbReference>
<dbReference type="EMBL" id="MAYW01000009">
    <property type="protein sequence ID" value="ODS34305.1"/>
    <property type="molecule type" value="Genomic_DNA"/>
</dbReference>
<accession>A0A1E3XF98</accession>
<evidence type="ECO:0000256" key="7">
    <source>
        <dbReference type="ARBA" id="ARBA00022840"/>
    </source>
</evidence>
<evidence type="ECO:0000256" key="5">
    <source>
        <dbReference type="ARBA" id="ARBA00022741"/>
    </source>
</evidence>
<dbReference type="Gene3D" id="1.10.287.130">
    <property type="match status" value="1"/>
</dbReference>
<dbReference type="NCBIfam" id="TIGR00229">
    <property type="entry name" value="sensory_box"/>
    <property type="match status" value="1"/>
</dbReference>
<dbReference type="SUPFAM" id="SSF55785">
    <property type="entry name" value="PYP-like sensor domain (PAS domain)"/>
    <property type="match status" value="2"/>
</dbReference>
<keyword evidence="3" id="KW-0597">Phosphoprotein</keyword>
<dbReference type="InterPro" id="IPR013656">
    <property type="entry name" value="PAS_4"/>
</dbReference>
<dbReference type="InterPro" id="IPR003661">
    <property type="entry name" value="HisK_dim/P_dom"/>
</dbReference>
<gene>
    <name evidence="12" type="ORF">SCARUB_00564</name>
</gene>
<dbReference type="SUPFAM" id="SSF47384">
    <property type="entry name" value="Homodimeric domain of signal transducing histidine kinase"/>
    <property type="match status" value="1"/>
</dbReference>
<evidence type="ECO:0000256" key="1">
    <source>
        <dbReference type="ARBA" id="ARBA00000085"/>
    </source>
</evidence>
<dbReference type="PROSITE" id="PS50113">
    <property type="entry name" value="PAC"/>
    <property type="match status" value="1"/>
</dbReference>
<dbReference type="Pfam" id="PF00512">
    <property type="entry name" value="HisKA"/>
    <property type="match status" value="1"/>
</dbReference>
<dbReference type="Pfam" id="PF08448">
    <property type="entry name" value="PAS_4"/>
    <property type="match status" value="1"/>
</dbReference>
<comment type="catalytic activity">
    <reaction evidence="1">
        <text>ATP + protein L-histidine = ADP + protein N-phospho-L-histidine.</text>
        <dbReference type="EC" id="2.7.13.3"/>
    </reaction>
</comment>
<evidence type="ECO:0000259" key="10">
    <source>
        <dbReference type="PROSITE" id="PS50112"/>
    </source>
</evidence>
<feature type="domain" description="Histidine kinase" evidence="9">
    <location>
        <begin position="295"/>
        <end position="504"/>
    </location>
</feature>
<dbReference type="Pfam" id="PF02518">
    <property type="entry name" value="HATPase_c"/>
    <property type="match status" value="1"/>
</dbReference>
<dbReference type="CDD" id="cd00130">
    <property type="entry name" value="PAS"/>
    <property type="match status" value="1"/>
</dbReference>
<feature type="domain" description="PAS" evidence="10">
    <location>
        <begin position="157"/>
        <end position="202"/>
    </location>
</feature>
<evidence type="ECO:0000313" key="12">
    <source>
        <dbReference type="EMBL" id="ODS34305.1"/>
    </source>
</evidence>
<sequence length="504" mass="56222">MAIFGKTKSPIIGVSRPEQELSASEQKYQYLCDMVLSSIPSSILMFDKGLKVIFANKNFLEKSRQRERETIGKKIDEVLPTVILNYTLLPERIKEVFESGRGYGGRRMTYRSPGLPSRVYYYSLVPLKDTSDQTDSVMLLMDDITEQVRLGEEVRRAERHLASVVESASDIVVSMKPDGTILTWNSAAERISGFTNRDTVGKYLSGFCPKERKKEMESTIKDLSIGRRVKQVEMNMISKGKKEIYLSWIFSHMRDDDGKIIGIVGIGRDLTERRELEAQLIQSAKLASVGVLAGGIAHEIRNPLGVCSSAAQILLESPYDKKLQKECSEKIYSGIGRASYIIENLLRFARPSEGRLEPIKVNDVIDETITLIAEQIKLQRIMIEKKLSSDLPFIEGNSNLLKQVFLNMMLNAANAMEDGGTLTIKTEIFSSKDVNITFSDTGCGIPKENLDKIFDPFFTTMPVGKGTGLGLSISYSIIIQHNGSINVRSTSGKGSTFVIKLPLK</sequence>
<dbReference type="PRINTS" id="PR00344">
    <property type="entry name" value="BCTRLSENSOR"/>
</dbReference>
<evidence type="ECO:0000256" key="2">
    <source>
        <dbReference type="ARBA" id="ARBA00012438"/>
    </source>
</evidence>
<dbReference type="Proteomes" id="UP000094056">
    <property type="component" value="Unassembled WGS sequence"/>
</dbReference>
<dbReference type="SMART" id="SM00091">
    <property type="entry name" value="PAS"/>
    <property type="match status" value="2"/>
</dbReference>
<keyword evidence="5" id="KW-0547">Nucleotide-binding</keyword>
<dbReference type="InterPro" id="IPR000700">
    <property type="entry name" value="PAS-assoc_C"/>
</dbReference>
<dbReference type="InterPro" id="IPR004358">
    <property type="entry name" value="Sig_transdc_His_kin-like_C"/>
</dbReference>
<proteinExistence type="predicted"/>
<dbReference type="PANTHER" id="PTHR43065:SF46">
    <property type="entry name" value="C4-DICARBOXYLATE TRANSPORT SENSOR PROTEIN DCTB"/>
    <property type="match status" value="1"/>
</dbReference>
<dbReference type="CDD" id="cd00082">
    <property type="entry name" value="HisKA"/>
    <property type="match status" value="1"/>
</dbReference>
<evidence type="ECO:0000259" key="9">
    <source>
        <dbReference type="PROSITE" id="PS50109"/>
    </source>
</evidence>
<evidence type="ECO:0000256" key="3">
    <source>
        <dbReference type="ARBA" id="ARBA00022553"/>
    </source>
</evidence>
<dbReference type="PROSITE" id="PS50109">
    <property type="entry name" value="HIS_KIN"/>
    <property type="match status" value="1"/>
</dbReference>
<dbReference type="EC" id="2.7.13.3" evidence="2"/>
<keyword evidence="7" id="KW-0067">ATP-binding</keyword>
<dbReference type="InterPro" id="IPR000014">
    <property type="entry name" value="PAS"/>
</dbReference>
<keyword evidence="8" id="KW-0902">Two-component regulatory system</keyword>
<dbReference type="InterPro" id="IPR003594">
    <property type="entry name" value="HATPase_dom"/>
</dbReference>
<dbReference type="InterPro" id="IPR035965">
    <property type="entry name" value="PAS-like_dom_sf"/>
</dbReference>